<keyword evidence="1" id="KW-0472">Membrane</keyword>
<evidence type="ECO:0000313" key="2">
    <source>
        <dbReference type="EMBL" id="KAF5806786.1"/>
    </source>
</evidence>
<accession>A0A251US80</accession>
<reference evidence="2 4" key="1">
    <citation type="journal article" date="2017" name="Nature">
        <title>The sunflower genome provides insights into oil metabolism, flowering and Asterid evolution.</title>
        <authorList>
            <person name="Badouin H."/>
            <person name="Gouzy J."/>
            <person name="Grassa C.J."/>
            <person name="Murat F."/>
            <person name="Staton S.E."/>
            <person name="Cottret L."/>
            <person name="Lelandais-Briere C."/>
            <person name="Owens G.L."/>
            <person name="Carrere S."/>
            <person name="Mayjonade B."/>
            <person name="Legrand L."/>
            <person name="Gill N."/>
            <person name="Kane N.C."/>
            <person name="Bowers J.E."/>
            <person name="Hubner S."/>
            <person name="Bellec A."/>
            <person name="Berard A."/>
            <person name="Berges H."/>
            <person name="Blanchet N."/>
            <person name="Boniface M.C."/>
            <person name="Brunel D."/>
            <person name="Catrice O."/>
            <person name="Chaidir N."/>
            <person name="Claudel C."/>
            <person name="Donnadieu C."/>
            <person name="Faraut T."/>
            <person name="Fievet G."/>
            <person name="Helmstetter N."/>
            <person name="King M."/>
            <person name="Knapp S.J."/>
            <person name="Lai Z."/>
            <person name="Le Paslier M.C."/>
            <person name="Lippi Y."/>
            <person name="Lorenzon L."/>
            <person name="Mandel J.R."/>
            <person name="Marage G."/>
            <person name="Marchand G."/>
            <person name="Marquand E."/>
            <person name="Bret-Mestries E."/>
            <person name="Morien E."/>
            <person name="Nambeesan S."/>
            <person name="Nguyen T."/>
            <person name="Pegot-Espagnet P."/>
            <person name="Pouilly N."/>
            <person name="Raftis F."/>
            <person name="Sallet E."/>
            <person name="Schiex T."/>
            <person name="Thomas J."/>
            <person name="Vandecasteele C."/>
            <person name="Vares D."/>
            <person name="Vear F."/>
            <person name="Vautrin S."/>
            <person name="Crespi M."/>
            <person name="Mangin B."/>
            <person name="Burke J.M."/>
            <person name="Salse J."/>
            <person name="Munos S."/>
            <person name="Vincourt P."/>
            <person name="Rieseberg L.H."/>
            <person name="Langlade N.B."/>
        </authorList>
    </citation>
    <scope>NUCLEOTIDE SEQUENCE [LARGE SCALE GENOMIC DNA]</scope>
    <source>
        <strain evidence="4">cv. SF193</strain>
        <tissue evidence="2">Leaves</tissue>
    </source>
</reference>
<keyword evidence="4" id="KW-1185">Reference proteome</keyword>
<dbReference type="Gramene" id="mRNA:HanXRQr2_Chr05g0225691">
    <property type="protein sequence ID" value="CDS:HanXRQr2_Chr05g0225691.1"/>
    <property type="gene ID" value="HanXRQr2_Chr05g0225691"/>
</dbReference>
<sequence length="79" mass="9133">MYICRFVIFIVLNCIYTYMFVVYFFNFVLNCMYMGRFMEIGVSNRWLMDISCSEILVIVLYSGSALLGIILIGSSVRVG</sequence>
<dbReference type="AlphaFoldDB" id="A0A251US80"/>
<evidence type="ECO:0000256" key="1">
    <source>
        <dbReference type="SAM" id="Phobius"/>
    </source>
</evidence>
<reference evidence="2" key="3">
    <citation type="submission" date="2020-06" db="EMBL/GenBank/DDBJ databases">
        <title>Helianthus annuus Genome sequencing and assembly Release 2.</title>
        <authorList>
            <person name="Gouzy J."/>
            <person name="Langlade N."/>
            <person name="Munos S."/>
        </authorList>
    </citation>
    <scope>NUCLEOTIDE SEQUENCE</scope>
    <source>
        <tissue evidence="2">Leaves</tissue>
    </source>
</reference>
<reference evidence="3" key="2">
    <citation type="submission" date="2017-02" db="EMBL/GenBank/DDBJ databases">
        <title>Sunflower complete genome.</title>
        <authorList>
            <person name="Langlade N."/>
            <person name="Munos S."/>
        </authorList>
    </citation>
    <scope>NUCLEOTIDE SEQUENCE [LARGE SCALE GENOMIC DNA]</scope>
    <source>
        <tissue evidence="3">Leaves</tissue>
    </source>
</reference>
<dbReference type="EMBL" id="MNCJ02000320">
    <property type="protein sequence ID" value="KAF5806786.1"/>
    <property type="molecule type" value="Genomic_DNA"/>
</dbReference>
<evidence type="ECO:0000313" key="3">
    <source>
        <dbReference type="EMBL" id="OTG26237.1"/>
    </source>
</evidence>
<gene>
    <name evidence="3" type="ORF">HannXRQ_Chr05g0156421</name>
    <name evidence="2" type="ORF">HanXRQr2_Chr05g0225691</name>
</gene>
<feature type="transmembrane region" description="Helical" evidence="1">
    <location>
        <begin position="6"/>
        <end position="34"/>
    </location>
</feature>
<organism evidence="3 4">
    <name type="scientific">Helianthus annuus</name>
    <name type="common">Common sunflower</name>
    <dbReference type="NCBI Taxonomy" id="4232"/>
    <lineage>
        <taxon>Eukaryota</taxon>
        <taxon>Viridiplantae</taxon>
        <taxon>Streptophyta</taxon>
        <taxon>Embryophyta</taxon>
        <taxon>Tracheophyta</taxon>
        <taxon>Spermatophyta</taxon>
        <taxon>Magnoliopsida</taxon>
        <taxon>eudicotyledons</taxon>
        <taxon>Gunneridae</taxon>
        <taxon>Pentapetalae</taxon>
        <taxon>asterids</taxon>
        <taxon>campanulids</taxon>
        <taxon>Asterales</taxon>
        <taxon>Asteraceae</taxon>
        <taxon>Asteroideae</taxon>
        <taxon>Heliantheae alliance</taxon>
        <taxon>Heliantheae</taxon>
        <taxon>Helianthus</taxon>
    </lineage>
</organism>
<dbReference type="EMBL" id="CM007894">
    <property type="protein sequence ID" value="OTG26237.1"/>
    <property type="molecule type" value="Genomic_DNA"/>
</dbReference>
<keyword evidence="1" id="KW-1133">Transmembrane helix</keyword>
<name>A0A251US80_HELAN</name>
<keyword evidence="1" id="KW-0812">Transmembrane</keyword>
<evidence type="ECO:0000313" key="4">
    <source>
        <dbReference type="Proteomes" id="UP000215914"/>
    </source>
</evidence>
<proteinExistence type="predicted"/>
<dbReference type="InParanoid" id="A0A251US80"/>
<dbReference type="Proteomes" id="UP000215914">
    <property type="component" value="Chromosome 5"/>
</dbReference>
<feature type="transmembrane region" description="Helical" evidence="1">
    <location>
        <begin position="55"/>
        <end position="76"/>
    </location>
</feature>
<protein>
    <submittedName>
        <fullName evidence="3">Uncharacterized protein</fullName>
    </submittedName>
</protein>